<dbReference type="EMBL" id="CM018048">
    <property type="protein sequence ID" value="KAA8522237.1"/>
    <property type="molecule type" value="Genomic_DNA"/>
</dbReference>
<dbReference type="OrthoDB" id="1911637at2759"/>
<gene>
    <name evidence="2" type="ORF">F0562_012910</name>
</gene>
<dbReference type="PANTHER" id="PTHR34961">
    <property type="entry name" value="TRANSMEMBRANE PROTEIN"/>
    <property type="match status" value="1"/>
</dbReference>
<feature type="chain" id="PRO_5023908200" evidence="1">
    <location>
        <begin position="20"/>
        <end position="180"/>
    </location>
</feature>
<reference evidence="2 3" key="1">
    <citation type="submission" date="2019-09" db="EMBL/GenBank/DDBJ databases">
        <title>A chromosome-level genome assembly of the Chinese tupelo Nyssa sinensis.</title>
        <authorList>
            <person name="Yang X."/>
            <person name="Kang M."/>
            <person name="Yang Y."/>
            <person name="Xiong H."/>
            <person name="Wang M."/>
            <person name="Zhang Z."/>
            <person name="Wang Z."/>
            <person name="Wu H."/>
            <person name="Ma T."/>
            <person name="Liu J."/>
            <person name="Xi Z."/>
        </authorList>
    </citation>
    <scope>NUCLEOTIDE SEQUENCE [LARGE SCALE GENOMIC DNA]</scope>
    <source>
        <strain evidence="2">J267</strain>
        <tissue evidence="2">Leaf</tissue>
    </source>
</reference>
<evidence type="ECO:0000313" key="3">
    <source>
        <dbReference type="Proteomes" id="UP000325577"/>
    </source>
</evidence>
<evidence type="ECO:0000256" key="1">
    <source>
        <dbReference type="SAM" id="SignalP"/>
    </source>
</evidence>
<dbReference type="Pfam" id="PF21529">
    <property type="entry name" value="GLV1-2"/>
    <property type="match status" value="1"/>
</dbReference>
<dbReference type="PANTHER" id="PTHR34961:SF7">
    <property type="entry name" value="TRANSMEMBRANE PROTEIN"/>
    <property type="match status" value="1"/>
</dbReference>
<protein>
    <submittedName>
        <fullName evidence="2">Uncharacterized protein</fullName>
    </submittedName>
</protein>
<keyword evidence="1" id="KW-0732">Signal</keyword>
<sequence length="180" mass="20233">MPSPILILLLCLCVHACNARHLYEKPSRVHLDLNKDVDQKAKLHKTLTPSSMRPSISVELQTGENFIAKHDEIKPYKSWSGANTVKQKPFKTIWKEDTTEATSVTDRAGTEILASSLLEGGLQQATKVVGWKRQARSMLVSTQHDTKETVNSEENDVAEDIVVMDYAQPHRKPPIHNKEP</sequence>
<evidence type="ECO:0000313" key="2">
    <source>
        <dbReference type="EMBL" id="KAA8522237.1"/>
    </source>
</evidence>
<dbReference type="AlphaFoldDB" id="A0A5J4ZYW1"/>
<dbReference type="InterPro" id="IPR053313">
    <property type="entry name" value="RGF"/>
</dbReference>
<feature type="signal peptide" evidence="1">
    <location>
        <begin position="1"/>
        <end position="19"/>
    </location>
</feature>
<accession>A0A5J4ZYW1</accession>
<dbReference type="Proteomes" id="UP000325577">
    <property type="component" value="Linkage Group LG5"/>
</dbReference>
<dbReference type="InterPro" id="IPR049306">
    <property type="entry name" value="GLV1-2"/>
</dbReference>
<proteinExistence type="predicted"/>
<organism evidence="2 3">
    <name type="scientific">Nyssa sinensis</name>
    <dbReference type="NCBI Taxonomy" id="561372"/>
    <lineage>
        <taxon>Eukaryota</taxon>
        <taxon>Viridiplantae</taxon>
        <taxon>Streptophyta</taxon>
        <taxon>Embryophyta</taxon>
        <taxon>Tracheophyta</taxon>
        <taxon>Spermatophyta</taxon>
        <taxon>Magnoliopsida</taxon>
        <taxon>eudicotyledons</taxon>
        <taxon>Gunneridae</taxon>
        <taxon>Pentapetalae</taxon>
        <taxon>asterids</taxon>
        <taxon>Cornales</taxon>
        <taxon>Nyssaceae</taxon>
        <taxon>Nyssa</taxon>
    </lineage>
</organism>
<keyword evidence="3" id="KW-1185">Reference proteome</keyword>
<name>A0A5J4ZYW1_9ASTE</name>